<dbReference type="Pfam" id="PF00356">
    <property type="entry name" value="LacI"/>
    <property type="match status" value="1"/>
</dbReference>
<accession>A0A1H7XYS9</accession>
<evidence type="ECO:0000256" key="5">
    <source>
        <dbReference type="ARBA" id="ARBA00023159"/>
    </source>
</evidence>
<gene>
    <name evidence="9" type="ORF">SAMN05192533_102432</name>
</gene>
<feature type="domain" description="HTH lacI-type" evidence="8">
    <location>
        <begin position="42"/>
        <end position="96"/>
    </location>
</feature>
<dbReference type="PANTHER" id="PTHR30146:SF150">
    <property type="entry name" value="ARABINOSE METABOLISM TRANSCRIPTIONAL REPRESSOR"/>
    <property type="match status" value="1"/>
</dbReference>
<evidence type="ECO:0000256" key="1">
    <source>
        <dbReference type="ARBA" id="ARBA00019435"/>
    </source>
</evidence>
<keyword evidence="10" id="KW-1185">Reference proteome</keyword>
<dbReference type="CDD" id="cd06298">
    <property type="entry name" value="PBP1_CcpA"/>
    <property type="match status" value="1"/>
</dbReference>
<dbReference type="SUPFAM" id="SSF47413">
    <property type="entry name" value="lambda repressor-like DNA-binding domains"/>
    <property type="match status" value="1"/>
</dbReference>
<dbReference type="AlphaFoldDB" id="A0A1H7XYS9"/>
<dbReference type="EMBL" id="FOBW01000002">
    <property type="protein sequence ID" value="SEM38861.1"/>
    <property type="molecule type" value="Genomic_DNA"/>
</dbReference>
<dbReference type="Proteomes" id="UP000198553">
    <property type="component" value="Unassembled WGS sequence"/>
</dbReference>
<dbReference type="FunFam" id="1.10.260.40:FF:000002">
    <property type="entry name" value="HTH-type transcriptional repressor PurR"/>
    <property type="match status" value="1"/>
</dbReference>
<dbReference type="STRING" id="930146.SAMN05192533_102432"/>
<dbReference type="PROSITE" id="PS00356">
    <property type="entry name" value="HTH_LACI_1"/>
    <property type="match status" value="1"/>
</dbReference>
<dbReference type="InterPro" id="IPR010982">
    <property type="entry name" value="Lambda_DNA-bd_dom_sf"/>
</dbReference>
<evidence type="ECO:0000256" key="7">
    <source>
        <dbReference type="RuleBase" id="RU368079"/>
    </source>
</evidence>
<evidence type="ECO:0000256" key="6">
    <source>
        <dbReference type="ARBA" id="ARBA00023163"/>
    </source>
</evidence>
<keyword evidence="6 7" id="KW-0804">Transcription</keyword>
<dbReference type="Gene3D" id="3.40.50.2300">
    <property type="match status" value="2"/>
</dbReference>
<dbReference type="Pfam" id="PF13377">
    <property type="entry name" value="Peripla_BP_3"/>
    <property type="match status" value="1"/>
</dbReference>
<evidence type="ECO:0000313" key="9">
    <source>
        <dbReference type="EMBL" id="SEM38861.1"/>
    </source>
</evidence>
<dbReference type="NCBIfam" id="TIGR01481">
    <property type="entry name" value="ccpA"/>
    <property type="match status" value="1"/>
</dbReference>
<dbReference type="SUPFAM" id="SSF53822">
    <property type="entry name" value="Periplasmic binding protein-like I"/>
    <property type="match status" value="1"/>
</dbReference>
<evidence type="ECO:0000256" key="3">
    <source>
        <dbReference type="ARBA" id="ARBA00023015"/>
    </source>
</evidence>
<keyword evidence="2 7" id="KW-0678">Repressor</keyword>
<dbReference type="GO" id="GO:0000976">
    <property type="term" value="F:transcription cis-regulatory region binding"/>
    <property type="evidence" value="ECO:0007669"/>
    <property type="project" value="TreeGrafter"/>
</dbReference>
<dbReference type="PANTHER" id="PTHR30146">
    <property type="entry name" value="LACI-RELATED TRANSCRIPTIONAL REPRESSOR"/>
    <property type="match status" value="1"/>
</dbReference>
<dbReference type="Gene3D" id="1.10.260.40">
    <property type="entry name" value="lambda repressor-like DNA-binding domains"/>
    <property type="match status" value="1"/>
</dbReference>
<dbReference type="CDD" id="cd01392">
    <property type="entry name" value="HTH_LacI"/>
    <property type="match status" value="1"/>
</dbReference>
<dbReference type="PROSITE" id="PS50932">
    <property type="entry name" value="HTH_LACI_2"/>
    <property type="match status" value="1"/>
</dbReference>
<evidence type="ECO:0000256" key="2">
    <source>
        <dbReference type="ARBA" id="ARBA00022491"/>
    </source>
</evidence>
<name>A0A1H7XYS9_9BACI</name>
<keyword evidence="3 7" id="KW-0805">Transcription regulation</keyword>
<evidence type="ECO:0000313" key="10">
    <source>
        <dbReference type="Proteomes" id="UP000198553"/>
    </source>
</evidence>
<sequence length="372" mass="41523">MIRYIIVLVYKITILLMIKLADYAVKYKKAWLRIKGVKVMNITIYDVAREANVSMATVSRVVNGNPNVKPVTRKKVMEVIDRLGYRPNAVARGLASKKTTTVGVVIPDISSIFFAELARGIEDIASMYKYNIILSSSDQNKDKELHLLNTMLGKQVDGIVFMGGNITEDHVEEFKKSPVPIVLAGSVEQSETVPSVNIDYQQAINDAVQLMIDKGHKRIAFVVGPLLEPINKEKKLSGYRQALEHNGYDYDEELVVEGDYTYDSGLEAIEKLLESEDKPTAIIVGSDEMALGVVHGAVDRGYSVPGDFEVISSDNTRLAMMVRPQLTTIVQPLYDIGAVAMRLLTKLMNKEEVEDQTVVLPHRIEYRDSTKN</sequence>
<reference evidence="10" key="1">
    <citation type="submission" date="2016-10" db="EMBL/GenBank/DDBJ databases">
        <authorList>
            <person name="Varghese N."/>
            <person name="Submissions S."/>
        </authorList>
    </citation>
    <scope>NUCLEOTIDE SEQUENCE [LARGE SCALE GENOMIC DNA]</scope>
    <source>
        <strain evidence="10">B48,IBRC-M 10115,DSM 25386,CECT 8001</strain>
    </source>
</reference>
<organism evidence="9 10">
    <name type="scientific">Mesobacillus persicus</name>
    <dbReference type="NCBI Taxonomy" id="930146"/>
    <lineage>
        <taxon>Bacteria</taxon>
        <taxon>Bacillati</taxon>
        <taxon>Bacillota</taxon>
        <taxon>Bacilli</taxon>
        <taxon>Bacillales</taxon>
        <taxon>Bacillaceae</taxon>
        <taxon>Mesobacillus</taxon>
    </lineage>
</organism>
<evidence type="ECO:0000256" key="4">
    <source>
        <dbReference type="ARBA" id="ARBA00023125"/>
    </source>
</evidence>
<proteinExistence type="predicted"/>
<dbReference type="InterPro" id="IPR046335">
    <property type="entry name" value="LacI/GalR-like_sensor"/>
</dbReference>
<dbReference type="PRINTS" id="PR00036">
    <property type="entry name" value="HTHLACI"/>
</dbReference>
<comment type="function">
    <text evidence="7">Global transcriptional regulator of carbon catabolite repression (CCR) and carbon catabolite activation (CCA), which ensures optimal energy usage under diverse conditions.</text>
</comment>
<keyword evidence="5 7" id="KW-0010">Activator</keyword>
<dbReference type="InterPro" id="IPR000843">
    <property type="entry name" value="HTH_LacI"/>
</dbReference>
<keyword evidence="4 7" id="KW-0238">DNA-binding</keyword>
<dbReference type="FunFam" id="3.40.50.2300:FF:000012">
    <property type="entry name" value="Catabolite control protein A"/>
    <property type="match status" value="1"/>
</dbReference>
<protein>
    <recommendedName>
        <fullName evidence="1 7">Catabolite control protein A</fullName>
    </recommendedName>
</protein>
<dbReference type="InterPro" id="IPR006377">
    <property type="entry name" value="CcpA"/>
</dbReference>
<dbReference type="InterPro" id="IPR028082">
    <property type="entry name" value="Peripla_BP_I"/>
</dbReference>
<dbReference type="SMART" id="SM00354">
    <property type="entry name" value="HTH_LACI"/>
    <property type="match status" value="1"/>
</dbReference>
<evidence type="ECO:0000259" key="8">
    <source>
        <dbReference type="PROSITE" id="PS50932"/>
    </source>
</evidence>
<dbReference type="GO" id="GO:0003700">
    <property type="term" value="F:DNA-binding transcription factor activity"/>
    <property type="evidence" value="ECO:0007669"/>
    <property type="project" value="TreeGrafter"/>
</dbReference>